<sequence length="53" mass="5498">MAHECAAARADVHGRRSLRAASATSRAAAARDFKVAAPPAGRRSGDVVTADFF</sequence>
<reference evidence="1 2" key="1">
    <citation type="journal article" date="2015" name="Proc. Natl. Acad. Sci. U.S.A.">
        <title>The resurrection genome of Boea hygrometrica: A blueprint for survival of dehydration.</title>
        <authorList>
            <person name="Xiao L."/>
            <person name="Yang G."/>
            <person name="Zhang L."/>
            <person name="Yang X."/>
            <person name="Zhao S."/>
            <person name="Ji Z."/>
            <person name="Zhou Q."/>
            <person name="Hu M."/>
            <person name="Wang Y."/>
            <person name="Chen M."/>
            <person name="Xu Y."/>
            <person name="Jin H."/>
            <person name="Xiao X."/>
            <person name="Hu G."/>
            <person name="Bao F."/>
            <person name="Hu Y."/>
            <person name="Wan P."/>
            <person name="Li L."/>
            <person name="Deng X."/>
            <person name="Kuang T."/>
            <person name="Xiang C."/>
            <person name="Zhu J.K."/>
            <person name="Oliver M.J."/>
            <person name="He Y."/>
        </authorList>
    </citation>
    <scope>NUCLEOTIDE SEQUENCE [LARGE SCALE GENOMIC DNA]</scope>
    <source>
        <strain evidence="2">cv. XS01</strain>
    </source>
</reference>
<keyword evidence="2" id="KW-1185">Reference proteome</keyword>
<organism evidence="1 2">
    <name type="scientific">Dorcoceras hygrometricum</name>
    <dbReference type="NCBI Taxonomy" id="472368"/>
    <lineage>
        <taxon>Eukaryota</taxon>
        <taxon>Viridiplantae</taxon>
        <taxon>Streptophyta</taxon>
        <taxon>Embryophyta</taxon>
        <taxon>Tracheophyta</taxon>
        <taxon>Spermatophyta</taxon>
        <taxon>Magnoliopsida</taxon>
        <taxon>eudicotyledons</taxon>
        <taxon>Gunneridae</taxon>
        <taxon>Pentapetalae</taxon>
        <taxon>asterids</taxon>
        <taxon>lamiids</taxon>
        <taxon>Lamiales</taxon>
        <taxon>Gesneriaceae</taxon>
        <taxon>Didymocarpoideae</taxon>
        <taxon>Trichosporeae</taxon>
        <taxon>Loxocarpinae</taxon>
        <taxon>Dorcoceras</taxon>
    </lineage>
</organism>
<dbReference type="EMBL" id="KQ991764">
    <property type="protein sequence ID" value="KZV51308.1"/>
    <property type="molecule type" value="Genomic_DNA"/>
</dbReference>
<protein>
    <submittedName>
        <fullName evidence="1">Uncharacterized protein</fullName>
    </submittedName>
</protein>
<proteinExistence type="predicted"/>
<name>A0A2Z7CX42_9LAMI</name>
<gene>
    <name evidence="1" type="ORF">F511_17546</name>
</gene>
<dbReference type="Proteomes" id="UP000250235">
    <property type="component" value="Unassembled WGS sequence"/>
</dbReference>
<evidence type="ECO:0000313" key="2">
    <source>
        <dbReference type="Proteomes" id="UP000250235"/>
    </source>
</evidence>
<dbReference type="AlphaFoldDB" id="A0A2Z7CX42"/>
<accession>A0A2Z7CX42</accession>
<evidence type="ECO:0000313" key="1">
    <source>
        <dbReference type="EMBL" id="KZV51308.1"/>
    </source>
</evidence>